<name>A0A565BF39_9BRAS</name>
<proteinExistence type="predicted"/>
<accession>A0A565BF39</accession>
<gene>
    <name evidence="1" type="ORF">ANE_LOCUS10718</name>
</gene>
<dbReference type="PANTHER" id="PTHR14379:SF3">
    <property type="entry name" value="MEIOSIS REGULATOR AND MRNA STABILITY FACTOR 1"/>
    <property type="match status" value="1"/>
</dbReference>
<keyword evidence="2" id="KW-1185">Reference proteome</keyword>
<protein>
    <recommendedName>
        <fullName evidence="3">NYN domain-containing protein</fullName>
    </recommendedName>
</protein>
<reference evidence="1" key="1">
    <citation type="submission" date="2019-07" db="EMBL/GenBank/DDBJ databases">
        <authorList>
            <person name="Dittberner H."/>
        </authorList>
    </citation>
    <scope>NUCLEOTIDE SEQUENCE [LARGE SCALE GENOMIC DNA]</scope>
</reference>
<dbReference type="GO" id="GO:0005777">
    <property type="term" value="C:peroxisome"/>
    <property type="evidence" value="ECO:0007669"/>
    <property type="project" value="InterPro"/>
</dbReference>
<dbReference type="GO" id="GO:0010468">
    <property type="term" value="P:regulation of gene expression"/>
    <property type="evidence" value="ECO:0007669"/>
    <property type="project" value="InterPro"/>
</dbReference>
<comment type="caution">
    <text evidence="1">The sequence shown here is derived from an EMBL/GenBank/DDBJ whole genome shotgun (WGS) entry which is preliminary data.</text>
</comment>
<organism evidence="1 2">
    <name type="scientific">Arabis nemorensis</name>
    <dbReference type="NCBI Taxonomy" id="586526"/>
    <lineage>
        <taxon>Eukaryota</taxon>
        <taxon>Viridiplantae</taxon>
        <taxon>Streptophyta</taxon>
        <taxon>Embryophyta</taxon>
        <taxon>Tracheophyta</taxon>
        <taxon>Spermatophyta</taxon>
        <taxon>Magnoliopsida</taxon>
        <taxon>eudicotyledons</taxon>
        <taxon>Gunneridae</taxon>
        <taxon>Pentapetalae</taxon>
        <taxon>rosids</taxon>
        <taxon>malvids</taxon>
        <taxon>Brassicales</taxon>
        <taxon>Brassicaceae</taxon>
        <taxon>Arabideae</taxon>
        <taxon>Arabis</taxon>
    </lineage>
</organism>
<evidence type="ECO:0000313" key="1">
    <source>
        <dbReference type="EMBL" id="VVB00274.1"/>
    </source>
</evidence>
<dbReference type="Proteomes" id="UP000489600">
    <property type="component" value="Unassembled WGS sequence"/>
</dbReference>
<sequence>MGVTPIVMKREEIREKFAYTETAVYWDMKDFPVTDIVLFNQNIRLALADAGYLGKVSIRAYGDEKPDDEEYYKNAEITFVSRDNRDCSLKNVMVIAKNIMPADDYDDMLFAANLGLMNARCYNILLAVPDDYQLRNMPVRCNYTIWLWSDLLAGGKPLEDSLVFRWYEQEPPRDIEAEPCSHCGK</sequence>
<evidence type="ECO:0000313" key="2">
    <source>
        <dbReference type="Proteomes" id="UP000489600"/>
    </source>
</evidence>
<dbReference type="PANTHER" id="PTHR14379">
    <property type="entry name" value="LIMKAIN B LKAP"/>
    <property type="match status" value="1"/>
</dbReference>
<dbReference type="EMBL" id="CABITT030000004">
    <property type="protein sequence ID" value="VVB00274.1"/>
    <property type="molecule type" value="Genomic_DNA"/>
</dbReference>
<evidence type="ECO:0008006" key="3">
    <source>
        <dbReference type="Google" id="ProtNLM"/>
    </source>
</evidence>
<dbReference type="InterPro" id="IPR024768">
    <property type="entry name" value="Marf1"/>
</dbReference>
<dbReference type="AlphaFoldDB" id="A0A565BF39"/>